<dbReference type="InterPro" id="IPR021838">
    <property type="entry name" value="DUF3431"/>
</dbReference>
<feature type="compositionally biased region" description="Basic and acidic residues" evidence="1">
    <location>
        <begin position="500"/>
        <end position="510"/>
    </location>
</feature>
<keyword evidence="2" id="KW-0472">Membrane</keyword>
<feature type="compositionally biased region" description="Basic and acidic residues" evidence="1">
    <location>
        <begin position="477"/>
        <end position="486"/>
    </location>
</feature>
<name>A0AAE0IIL5_9PEZI</name>
<dbReference type="AlphaFoldDB" id="A0AAE0IIL5"/>
<evidence type="ECO:0000256" key="1">
    <source>
        <dbReference type="SAM" id="MobiDB-lite"/>
    </source>
</evidence>
<feature type="compositionally biased region" description="Polar residues" evidence="1">
    <location>
        <begin position="69"/>
        <end position="85"/>
    </location>
</feature>
<gene>
    <name evidence="3" type="ORF">B0H66DRAFT_137127</name>
</gene>
<protein>
    <submittedName>
        <fullName evidence="3">Uncharacterized protein</fullName>
    </submittedName>
</protein>
<feature type="compositionally biased region" description="Low complexity" evidence="1">
    <location>
        <begin position="445"/>
        <end position="456"/>
    </location>
</feature>
<comment type="caution">
    <text evidence="3">The sequence shown here is derived from an EMBL/GenBank/DDBJ whole genome shotgun (WGS) entry which is preliminary data.</text>
</comment>
<sequence length="565" mass="64384">MFPGVPPTIRVALRHRRWAIVGAGLAGLALFVYSSVETVYVLREQFPHDVSVVQLDPGEFPEYLWPGSENATGRNDGDSNSQMDNPSHGGGLLLTTNSNRPITNPTFPVFTPGTPKPAGQEYSKALVIAHMKKEEVDWVDQLPADKKWSLYLYATDDLRTPTGFHTPLNKGREAMAYLSYIVEHYAALPDVTVFMHAHRTSWHDDQFGLDSVEALKRLNLDRVTRLGYVNIRCYWHPGCPDHIHPADLKYDINKPEQSVFARAWGEIFPLDPMPESLSQPCCAQFALTAERIRALPQSEYVKLRDWMLTTEIEDGISGRIFEYLYHLSLTDVLLSTYRYIWTRTAVLCPDEHDCYCDGYGICFGGRHKYQEFVVKRDEWNRLNQQVDEFVKSDSNGFTAEDINAFVERLSKGEETIDEIVAWQVKEKGSDNIESQMTDKEKDGKQQQQPQLEQEQQSQREQEQQPQQQQTHRHGHQHYHDAQHTKGQDNQQESATTGDNPQEKEQGEKQAKWASPEDSSPTAVDAKEEYLKEIVVASKLARSLATWLLDCMAEAKSGKYTMADAD</sequence>
<dbReference type="PANTHER" id="PTHR37490">
    <property type="entry name" value="EXPRESSED PROTEIN"/>
    <property type="match status" value="1"/>
</dbReference>
<reference evidence="3" key="1">
    <citation type="journal article" date="2023" name="Mol. Phylogenet. Evol.">
        <title>Genome-scale phylogeny and comparative genomics of the fungal order Sordariales.</title>
        <authorList>
            <person name="Hensen N."/>
            <person name="Bonometti L."/>
            <person name="Westerberg I."/>
            <person name="Brannstrom I.O."/>
            <person name="Guillou S."/>
            <person name="Cros-Aarteil S."/>
            <person name="Calhoun S."/>
            <person name="Haridas S."/>
            <person name="Kuo A."/>
            <person name="Mondo S."/>
            <person name="Pangilinan J."/>
            <person name="Riley R."/>
            <person name="LaButti K."/>
            <person name="Andreopoulos B."/>
            <person name="Lipzen A."/>
            <person name="Chen C."/>
            <person name="Yan M."/>
            <person name="Daum C."/>
            <person name="Ng V."/>
            <person name="Clum A."/>
            <person name="Steindorff A."/>
            <person name="Ohm R.A."/>
            <person name="Martin F."/>
            <person name="Silar P."/>
            <person name="Natvig D.O."/>
            <person name="Lalanne C."/>
            <person name="Gautier V."/>
            <person name="Ament-Velasquez S.L."/>
            <person name="Kruys A."/>
            <person name="Hutchinson M.I."/>
            <person name="Powell A.J."/>
            <person name="Barry K."/>
            <person name="Miller A.N."/>
            <person name="Grigoriev I.V."/>
            <person name="Debuchy R."/>
            <person name="Gladieux P."/>
            <person name="Hiltunen Thoren M."/>
            <person name="Johannesson H."/>
        </authorList>
    </citation>
    <scope>NUCLEOTIDE SEQUENCE</scope>
    <source>
        <strain evidence="3">CBS 118394</strain>
    </source>
</reference>
<keyword evidence="2" id="KW-1133">Transmembrane helix</keyword>
<keyword evidence="2" id="KW-0812">Transmembrane</keyword>
<organism evidence="3 4">
    <name type="scientific">Apodospora peruviana</name>
    <dbReference type="NCBI Taxonomy" id="516989"/>
    <lineage>
        <taxon>Eukaryota</taxon>
        <taxon>Fungi</taxon>
        <taxon>Dikarya</taxon>
        <taxon>Ascomycota</taxon>
        <taxon>Pezizomycotina</taxon>
        <taxon>Sordariomycetes</taxon>
        <taxon>Sordariomycetidae</taxon>
        <taxon>Sordariales</taxon>
        <taxon>Lasiosphaeriaceae</taxon>
        <taxon>Apodospora</taxon>
    </lineage>
</organism>
<feature type="region of interest" description="Disordered" evidence="1">
    <location>
        <begin position="66"/>
        <end position="97"/>
    </location>
</feature>
<dbReference type="Proteomes" id="UP001283341">
    <property type="component" value="Unassembled WGS sequence"/>
</dbReference>
<dbReference type="EMBL" id="JAUEDM010000002">
    <property type="protein sequence ID" value="KAK3325751.1"/>
    <property type="molecule type" value="Genomic_DNA"/>
</dbReference>
<dbReference type="PANTHER" id="PTHR37490:SF3">
    <property type="entry name" value="DUF3431 DOMAIN CONTAINING PROTEIN"/>
    <property type="match status" value="1"/>
</dbReference>
<feature type="region of interest" description="Disordered" evidence="1">
    <location>
        <begin position="427"/>
        <end position="524"/>
    </location>
</feature>
<feature type="compositionally biased region" description="Basic and acidic residues" evidence="1">
    <location>
        <begin position="427"/>
        <end position="444"/>
    </location>
</feature>
<evidence type="ECO:0000313" key="3">
    <source>
        <dbReference type="EMBL" id="KAK3325751.1"/>
    </source>
</evidence>
<keyword evidence="4" id="KW-1185">Reference proteome</keyword>
<reference evidence="3" key="2">
    <citation type="submission" date="2023-06" db="EMBL/GenBank/DDBJ databases">
        <authorList>
            <consortium name="Lawrence Berkeley National Laboratory"/>
            <person name="Haridas S."/>
            <person name="Hensen N."/>
            <person name="Bonometti L."/>
            <person name="Westerberg I."/>
            <person name="Brannstrom I.O."/>
            <person name="Guillou S."/>
            <person name="Cros-Aarteil S."/>
            <person name="Calhoun S."/>
            <person name="Kuo A."/>
            <person name="Mondo S."/>
            <person name="Pangilinan J."/>
            <person name="Riley R."/>
            <person name="Labutti K."/>
            <person name="Andreopoulos B."/>
            <person name="Lipzen A."/>
            <person name="Chen C."/>
            <person name="Yanf M."/>
            <person name="Daum C."/>
            <person name="Ng V."/>
            <person name="Clum A."/>
            <person name="Steindorff A."/>
            <person name="Ohm R."/>
            <person name="Martin F."/>
            <person name="Silar P."/>
            <person name="Natvig D."/>
            <person name="Lalanne C."/>
            <person name="Gautier V."/>
            <person name="Ament-Velasquez S.L."/>
            <person name="Kruys A."/>
            <person name="Hutchinson M.I."/>
            <person name="Powell A.J."/>
            <person name="Barry K."/>
            <person name="Miller A.N."/>
            <person name="Grigoriev I.V."/>
            <person name="Debuchy R."/>
            <person name="Gladieux P."/>
            <person name="Thoren M.H."/>
            <person name="Johannesson H."/>
        </authorList>
    </citation>
    <scope>NUCLEOTIDE SEQUENCE</scope>
    <source>
        <strain evidence="3">CBS 118394</strain>
    </source>
</reference>
<dbReference type="Pfam" id="PF11913">
    <property type="entry name" value="DUF3431"/>
    <property type="match status" value="1"/>
</dbReference>
<accession>A0AAE0IIL5</accession>
<proteinExistence type="predicted"/>
<feature type="compositionally biased region" description="Polar residues" evidence="1">
    <location>
        <begin position="487"/>
        <end position="499"/>
    </location>
</feature>
<evidence type="ECO:0000313" key="4">
    <source>
        <dbReference type="Proteomes" id="UP001283341"/>
    </source>
</evidence>
<evidence type="ECO:0000256" key="2">
    <source>
        <dbReference type="SAM" id="Phobius"/>
    </source>
</evidence>
<feature type="transmembrane region" description="Helical" evidence="2">
    <location>
        <begin position="18"/>
        <end position="36"/>
    </location>
</feature>